<dbReference type="OrthoDB" id="513423at2759"/>
<sequence>MALACGRLGHAGRSAALHRSPAAAPRAVARPIGVRAQSGGSGAEPEASGAPPAAAPAAAAPEQQQQQQQPAPATVPAPSAPVLAPGQGTAIVTGAISVVFGVAYLALVYVMDMRGGEMLPPPPEAFIP</sequence>
<accession>A0A2V0PFL3</accession>
<reference evidence="3 4" key="1">
    <citation type="journal article" date="2018" name="Sci. Rep.">
        <title>Raphidocelis subcapitata (=Pseudokirchneriella subcapitata) provides an insight into genome evolution and environmental adaptations in the Sphaeropleales.</title>
        <authorList>
            <person name="Suzuki S."/>
            <person name="Yamaguchi H."/>
            <person name="Nakajima N."/>
            <person name="Kawachi M."/>
        </authorList>
    </citation>
    <scope>NUCLEOTIDE SEQUENCE [LARGE SCALE GENOMIC DNA]</scope>
    <source>
        <strain evidence="3 4">NIES-35</strain>
    </source>
</reference>
<evidence type="ECO:0000256" key="2">
    <source>
        <dbReference type="SAM" id="Phobius"/>
    </source>
</evidence>
<dbReference type="InParanoid" id="A0A2V0PFL3"/>
<name>A0A2V0PFL3_9CHLO</name>
<keyword evidence="2" id="KW-0812">Transmembrane</keyword>
<keyword evidence="4" id="KW-1185">Reference proteome</keyword>
<dbReference type="Proteomes" id="UP000247498">
    <property type="component" value="Unassembled WGS sequence"/>
</dbReference>
<protein>
    <submittedName>
        <fullName evidence="3">Uncharacterized protein</fullName>
    </submittedName>
</protein>
<evidence type="ECO:0000313" key="4">
    <source>
        <dbReference type="Proteomes" id="UP000247498"/>
    </source>
</evidence>
<comment type="caution">
    <text evidence="3">The sequence shown here is derived from an EMBL/GenBank/DDBJ whole genome shotgun (WGS) entry which is preliminary data.</text>
</comment>
<feature type="compositionally biased region" description="Low complexity" evidence="1">
    <location>
        <begin position="21"/>
        <end position="72"/>
    </location>
</feature>
<proteinExistence type="predicted"/>
<dbReference type="AlphaFoldDB" id="A0A2V0PFL3"/>
<gene>
    <name evidence="3" type="ORF">Rsub_10800</name>
</gene>
<keyword evidence="2" id="KW-0472">Membrane</keyword>
<keyword evidence="2" id="KW-1133">Transmembrane helix</keyword>
<evidence type="ECO:0000256" key="1">
    <source>
        <dbReference type="SAM" id="MobiDB-lite"/>
    </source>
</evidence>
<organism evidence="3 4">
    <name type="scientific">Raphidocelis subcapitata</name>
    <dbReference type="NCBI Taxonomy" id="307507"/>
    <lineage>
        <taxon>Eukaryota</taxon>
        <taxon>Viridiplantae</taxon>
        <taxon>Chlorophyta</taxon>
        <taxon>core chlorophytes</taxon>
        <taxon>Chlorophyceae</taxon>
        <taxon>CS clade</taxon>
        <taxon>Sphaeropleales</taxon>
        <taxon>Selenastraceae</taxon>
        <taxon>Raphidocelis</taxon>
    </lineage>
</organism>
<feature type="transmembrane region" description="Helical" evidence="2">
    <location>
        <begin position="90"/>
        <end position="110"/>
    </location>
</feature>
<dbReference type="EMBL" id="BDRX01000130">
    <property type="protein sequence ID" value="GBF98611.1"/>
    <property type="molecule type" value="Genomic_DNA"/>
</dbReference>
<evidence type="ECO:0000313" key="3">
    <source>
        <dbReference type="EMBL" id="GBF98611.1"/>
    </source>
</evidence>
<feature type="region of interest" description="Disordered" evidence="1">
    <location>
        <begin position="10"/>
        <end position="84"/>
    </location>
</feature>